<dbReference type="InterPro" id="IPR029044">
    <property type="entry name" value="Nucleotide-diphossugar_trans"/>
</dbReference>
<name>U7DBR2_9BACT</name>
<dbReference type="InterPro" id="IPR001173">
    <property type="entry name" value="Glyco_trans_2-like"/>
</dbReference>
<dbReference type="CDD" id="cd00761">
    <property type="entry name" value="Glyco_tranf_GTA_type"/>
    <property type="match status" value="1"/>
</dbReference>
<gene>
    <name evidence="2" type="ORF">CALK_0516</name>
</gene>
<dbReference type="GO" id="GO:0016740">
    <property type="term" value="F:transferase activity"/>
    <property type="evidence" value="ECO:0007669"/>
    <property type="project" value="UniProtKB-KW"/>
</dbReference>
<dbReference type="PANTHER" id="PTHR43685">
    <property type="entry name" value="GLYCOSYLTRANSFERASE"/>
    <property type="match status" value="1"/>
</dbReference>
<dbReference type="InterPro" id="IPR050834">
    <property type="entry name" value="Glycosyltransf_2"/>
</dbReference>
<accession>U7DBR2</accession>
<dbReference type="SUPFAM" id="SSF53448">
    <property type="entry name" value="Nucleotide-diphospho-sugar transferases"/>
    <property type="match status" value="1"/>
</dbReference>
<dbReference type="Pfam" id="PF00535">
    <property type="entry name" value="Glycos_transf_2"/>
    <property type="match status" value="1"/>
</dbReference>
<dbReference type="Gene3D" id="3.90.550.10">
    <property type="entry name" value="Spore Coat Polysaccharide Biosynthesis Protein SpsA, Chain A"/>
    <property type="match status" value="1"/>
</dbReference>
<dbReference type="STRING" id="1313304.CALK_0516"/>
<evidence type="ECO:0000313" key="3">
    <source>
        <dbReference type="Proteomes" id="UP000017148"/>
    </source>
</evidence>
<comment type="caution">
    <text evidence="2">The sequence shown here is derived from an EMBL/GenBank/DDBJ whole genome shotgun (WGS) entry which is preliminary data.</text>
</comment>
<protein>
    <submittedName>
        <fullName evidence="2">Glycosyl transferase family A protein</fullName>
    </submittedName>
</protein>
<dbReference type="PANTHER" id="PTHR43685:SF2">
    <property type="entry name" value="GLYCOSYLTRANSFERASE 2-LIKE DOMAIN-CONTAINING PROTEIN"/>
    <property type="match status" value="1"/>
</dbReference>
<feature type="domain" description="Glycosyltransferase 2-like" evidence="1">
    <location>
        <begin position="2"/>
        <end position="95"/>
    </location>
</feature>
<organism evidence="2 3">
    <name type="scientific">Chitinivibrio alkaliphilus ACht1</name>
    <dbReference type="NCBI Taxonomy" id="1313304"/>
    <lineage>
        <taxon>Bacteria</taxon>
        <taxon>Pseudomonadati</taxon>
        <taxon>Fibrobacterota</taxon>
        <taxon>Chitinivibrionia</taxon>
        <taxon>Chitinivibrionales</taxon>
        <taxon>Chitinivibrionaceae</taxon>
        <taxon>Chitinivibrio</taxon>
    </lineage>
</organism>
<keyword evidence="3" id="KW-1185">Reference proteome</keyword>
<dbReference type="Proteomes" id="UP000017148">
    <property type="component" value="Unassembled WGS sequence"/>
</dbReference>
<evidence type="ECO:0000313" key="2">
    <source>
        <dbReference type="EMBL" id="ERP39023.1"/>
    </source>
</evidence>
<dbReference type="eggNOG" id="COG1216">
    <property type="taxonomic scope" value="Bacteria"/>
</dbReference>
<proteinExistence type="predicted"/>
<evidence type="ECO:0000259" key="1">
    <source>
        <dbReference type="Pfam" id="PF00535"/>
    </source>
</evidence>
<dbReference type="EMBL" id="ASJR01000003">
    <property type="protein sequence ID" value="ERP39023.1"/>
    <property type="molecule type" value="Genomic_DNA"/>
</dbReference>
<sequence length="226" mass="26114">MDGTAAWAERLFHPEVSCRYISLKTSRGGAAARNYGISEAQQTYVAFLDDDDWWHPEKLFCQYERALWDDSPDLIYTGVRVMEDESHEVRRVLHIPHCMPRTSILLYNYVGITSTVLIRRTLLMQEGFDSRLPALQEYDLFIRLIRQGAHVAAVPSHLVYYAHPAKHDGVSTSLRGFFSAAKILLRKQPLLLPRFFQFCGLIRICAQKIRVSHRFRGHLRGKRNAL</sequence>
<keyword evidence="2" id="KW-0808">Transferase</keyword>
<dbReference type="AlphaFoldDB" id="U7DBR2"/>
<reference evidence="2 3" key="1">
    <citation type="journal article" date="2013" name="Environ. Microbiol.">
        <title>Genome analysis of Chitinivibrio alkaliphilus gen. nov., sp. nov., a novel extremely haloalkaliphilic anaerobic chitinolytic bacterium from the candidate phylum Termite Group 3.</title>
        <authorList>
            <person name="Sorokin D.Y."/>
            <person name="Gumerov V.M."/>
            <person name="Rakitin A.L."/>
            <person name="Beletsky A.V."/>
            <person name="Damste J.S."/>
            <person name="Muyzer G."/>
            <person name="Mardanov A.V."/>
            <person name="Ravin N.V."/>
        </authorList>
    </citation>
    <scope>NUCLEOTIDE SEQUENCE [LARGE SCALE GENOMIC DNA]</scope>
    <source>
        <strain evidence="2 3">ACht1</strain>
    </source>
</reference>